<dbReference type="SUPFAM" id="SSF51306">
    <property type="entry name" value="LexA/Signal peptidase"/>
    <property type="match status" value="1"/>
</dbReference>
<dbReference type="InterPro" id="IPR010982">
    <property type="entry name" value="Lambda_DNA-bd_dom_sf"/>
</dbReference>
<evidence type="ECO:0000313" key="3">
    <source>
        <dbReference type="Proteomes" id="UP001629953"/>
    </source>
</evidence>
<dbReference type="InterPro" id="IPR036286">
    <property type="entry name" value="LexA/Signal_pep-like_sf"/>
</dbReference>
<dbReference type="SMART" id="SM00530">
    <property type="entry name" value="HTH_XRE"/>
    <property type="match status" value="1"/>
</dbReference>
<feature type="domain" description="HTH cro/C1-type" evidence="1">
    <location>
        <begin position="8"/>
        <end position="62"/>
    </location>
</feature>
<dbReference type="Gene3D" id="2.10.109.10">
    <property type="entry name" value="Umud Fragment, subunit A"/>
    <property type="match status" value="1"/>
</dbReference>
<reference evidence="2 3" key="1">
    <citation type="journal article" date="2013" name="Int. J. Syst. Evol. Microbiol.">
        <title>Celerinatantimonas yamalensis sp. nov., a cold-adapted diazotrophic bacterium from a cold permafrost brine.</title>
        <authorList>
            <person name="Shcherbakova V."/>
            <person name="Chuvilskaya N."/>
            <person name="Rivkina E."/>
            <person name="Demidov N."/>
            <person name="Uchaeva V."/>
            <person name="Suetin S."/>
            <person name="Suzina N."/>
            <person name="Gilichinsky D."/>
        </authorList>
    </citation>
    <scope>NUCLEOTIDE SEQUENCE [LARGE SCALE GENOMIC DNA]</scope>
    <source>
        <strain evidence="2 3">C7</strain>
    </source>
</reference>
<dbReference type="InterPro" id="IPR001387">
    <property type="entry name" value="Cro/C1-type_HTH"/>
</dbReference>
<organism evidence="2 3">
    <name type="scientific">Celerinatantimonas yamalensis</name>
    <dbReference type="NCBI Taxonomy" id="559956"/>
    <lineage>
        <taxon>Bacteria</taxon>
        <taxon>Pseudomonadati</taxon>
        <taxon>Pseudomonadota</taxon>
        <taxon>Gammaproteobacteria</taxon>
        <taxon>Celerinatantimonadaceae</taxon>
        <taxon>Celerinatantimonas</taxon>
    </lineage>
</organism>
<gene>
    <name evidence="2" type="ORF">ABUE30_05030</name>
</gene>
<proteinExistence type="predicted"/>
<dbReference type="Proteomes" id="UP001629953">
    <property type="component" value="Unassembled WGS sequence"/>
</dbReference>
<dbReference type="Pfam" id="PF00717">
    <property type="entry name" value="Peptidase_S24"/>
    <property type="match status" value="1"/>
</dbReference>
<name>A0ABW9G598_9GAMM</name>
<dbReference type="Gene3D" id="1.10.260.40">
    <property type="entry name" value="lambda repressor-like DNA-binding domains"/>
    <property type="match status" value="1"/>
</dbReference>
<evidence type="ECO:0000259" key="1">
    <source>
        <dbReference type="PROSITE" id="PS50943"/>
    </source>
</evidence>
<dbReference type="SUPFAM" id="SSF47413">
    <property type="entry name" value="lambda repressor-like DNA-binding domains"/>
    <property type="match status" value="1"/>
</dbReference>
<protein>
    <submittedName>
        <fullName evidence="2">S24 family peptidase</fullName>
    </submittedName>
</protein>
<dbReference type="PANTHER" id="PTHR33516">
    <property type="entry name" value="LEXA REPRESSOR"/>
    <property type="match status" value="1"/>
</dbReference>
<dbReference type="InterPro" id="IPR050077">
    <property type="entry name" value="LexA_repressor"/>
</dbReference>
<dbReference type="PROSITE" id="PS50943">
    <property type="entry name" value="HTH_CROC1"/>
    <property type="match status" value="1"/>
</dbReference>
<dbReference type="PANTHER" id="PTHR33516:SF2">
    <property type="entry name" value="LEXA REPRESSOR-RELATED"/>
    <property type="match status" value="1"/>
</dbReference>
<dbReference type="CDD" id="cd06529">
    <property type="entry name" value="S24_LexA-like"/>
    <property type="match status" value="1"/>
</dbReference>
<dbReference type="Pfam" id="PF01381">
    <property type="entry name" value="HTH_3"/>
    <property type="match status" value="1"/>
</dbReference>
<dbReference type="EMBL" id="JBEQCT010000002">
    <property type="protein sequence ID" value="MFM2484433.1"/>
    <property type="molecule type" value="Genomic_DNA"/>
</dbReference>
<dbReference type="CDD" id="cd00093">
    <property type="entry name" value="HTH_XRE"/>
    <property type="match status" value="1"/>
</dbReference>
<sequence>MNTLYERLKGCRTHAGLTQQQLAKAVGVSHVTISQWERGDTTPKGSNLYQLAKVLNCSAEWLLYGLGEMPSNTVNLLANVTDGPIIKGSYPLISWQQAGNWTQVHESYSDQATQYSCPVNCSEQTFVLKVQGVSMEPIFHDGDLVFVDPNLKYKHGSYVIVRLDGHHEATFRQLIVEGGHHYLKPINPNWPEPIISLTGHSHVVGVVIFSGRIF</sequence>
<dbReference type="RefSeq" id="WP_408622612.1">
    <property type="nucleotide sequence ID" value="NZ_JBEQCT010000002.1"/>
</dbReference>
<dbReference type="InterPro" id="IPR039418">
    <property type="entry name" value="LexA-like"/>
</dbReference>
<evidence type="ECO:0000313" key="2">
    <source>
        <dbReference type="EMBL" id="MFM2484433.1"/>
    </source>
</evidence>
<comment type="caution">
    <text evidence="2">The sequence shown here is derived from an EMBL/GenBank/DDBJ whole genome shotgun (WGS) entry which is preliminary data.</text>
</comment>
<accession>A0ABW9G598</accession>
<keyword evidence="3" id="KW-1185">Reference proteome</keyword>
<dbReference type="InterPro" id="IPR015927">
    <property type="entry name" value="Peptidase_S24_S26A/B/C"/>
</dbReference>